<keyword evidence="3" id="KW-1185">Reference proteome</keyword>
<feature type="signal peptide" evidence="1">
    <location>
        <begin position="1"/>
        <end position="18"/>
    </location>
</feature>
<evidence type="ECO:0000313" key="2">
    <source>
        <dbReference type="EMBL" id="KAK8786842.1"/>
    </source>
</evidence>
<name>A0AAQ4FJQ5_AMBAM</name>
<gene>
    <name evidence="2" type="ORF">V5799_023379</name>
</gene>
<keyword evidence="1" id="KW-0732">Signal</keyword>
<dbReference type="EMBL" id="JARKHS020002335">
    <property type="protein sequence ID" value="KAK8786842.1"/>
    <property type="molecule type" value="Genomic_DNA"/>
</dbReference>
<organism evidence="2 3">
    <name type="scientific">Amblyomma americanum</name>
    <name type="common">Lone star tick</name>
    <dbReference type="NCBI Taxonomy" id="6943"/>
    <lineage>
        <taxon>Eukaryota</taxon>
        <taxon>Metazoa</taxon>
        <taxon>Ecdysozoa</taxon>
        <taxon>Arthropoda</taxon>
        <taxon>Chelicerata</taxon>
        <taxon>Arachnida</taxon>
        <taxon>Acari</taxon>
        <taxon>Parasitiformes</taxon>
        <taxon>Ixodida</taxon>
        <taxon>Ixodoidea</taxon>
        <taxon>Ixodidae</taxon>
        <taxon>Amblyomminae</taxon>
        <taxon>Amblyomma</taxon>
    </lineage>
</organism>
<sequence length="123" mass="12653">MHTALILVLLALSASSYAATIPNAEAKSQAISAAAKLDLVKKAGKSAEALGKILSGKQSSLTAEEQESVLEALTALTASEGDFDPESEEYFWASLLQKAFVWAVQQGVSAGVSKGVSAAINKG</sequence>
<evidence type="ECO:0000313" key="3">
    <source>
        <dbReference type="Proteomes" id="UP001321473"/>
    </source>
</evidence>
<reference evidence="2 3" key="1">
    <citation type="journal article" date="2023" name="Arcadia Sci">
        <title>De novo assembly of a long-read Amblyomma americanum tick genome.</title>
        <authorList>
            <person name="Chou S."/>
            <person name="Poskanzer K.E."/>
            <person name="Rollins M."/>
            <person name="Thuy-Boun P.S."/>
        </authorList>
    </citation>
    <scope>NUCLEOTIDE SEQUENCE [LARGE SCALE GENOMIC DNA]</scope>
    <source>
        <strain evidence="2">F_SG_1</strain>
        <tissue evidence="2">Salivary glands</tissue>
    </source>
</reference>
<dbReference type="AlphaFoldDB" id="A0AAQ4FJQ5"/>
<evidence type="ECO:0008006" key="4">
    <source>
        <dbReference type="Google" id="ProtNLM"/>
    </source>
</evidence>
<dbReference type="Proteomes" id="UP001321473">
    <property type="component" value="Unassembled WGS sequence"/>
</dbReference>
<protein>
    <recommendedName>
        <fullName evidence="4">Secreted protein</fullName>
    </recommendedName>
</protein>
<accession>A0AAQ4FJQ5</accession>
<proteinExistence type="predicted"/>
<evidence type="ECO:0000256" key="1">
    <source>
        <dbReference type="SAM" id="SignalP"/>
    </source>
</evidence>
<feature type="chain" id="PRO_5042918457" description="Secreted protein" evidence="1">
    <location>
        <begin position="19"/>
        <end position="123"/>
    </location>
</feature>
<comment type="caution">
    <text evidence="2">The sequence shown here is derived from an EMBL/GenBank/DDBJ whole genome shotgun (WGS) entry which is preliminary data.</text>
</comment>